<keyword evidence="3" id="KW-1185">Reference proteome</keyword>
<name>A0AAD3HPJ6_9CHLO</name>
<feature type="compositionally biased region" description="Low complexity" evidence="1">
    <location>
        <begin position="440"/>
        <end position="450"/>
    </location>
</feature>
<evidence type="ECO:0000313" key="2">
    <source>
        <dbReference type="EMBL" id="GFR47960.1"/>
    </source>
</evidence>
<dbReference type="EMBL" id="BMAR01000021">
    <property type="protein sequence ID" value="GFR47960.1"/>
    <property type="molecule type" value="Genomic_DNA"/>
</dbReference>
<feature type="non-terminal residue" evidence="2">
    <location>
        <position position="1"/>
    </location>
</feature>
<feature type="compositionally biased region" description="Basic residues" evidence="1">
    <location>
        <begin position="1"/>
        <end position="15"/>
    </location>
</feature>
<accession>A0AAD3HPJ6</accession>
<feature type="compositionally biased region" description="Gly residues" evidence="1">
    <location>
        <begin position="418"/>
        <end position="439"/>
    </location>
</feature>
<organism evidence="2 3">
    <name type="scientific">Astrephomene gubernaculifera</name>
    <dbReference type="NCBI Taxonomy" id="47775"/>
    <lineage>
        <taxon>Eukaryota</taxon>
        <taxon>Viridiplantae</taxon>
        <taxon>Chlorophyta</taxon>
        <taxon>core chlorophytes</taxon>
        <taxon>Chlorophyceae</taxon>
        <taxon>CS clade</taxon>
        <taxon>Chlamydomonadales</taxon>
        <taxon>Astrephomenaceae</taxon>
        <taxon>Astrephomene</taxon>
    </lineage>
</organism>
<feature type="compositionally biased region" description="Low complexity" evidence="1">
    <location>
        <begin position="18"/>
        <end position="29"/>
    </location>
</feature>
<feature type="region of interest" description="Disordered" evidence="1">
    <location>
        <begin position="418"/>
        <end position="450"/>
    </location>
</feature>
<proteinExistence type="predicted"/>
<evidence type="ECO:0000256" key="1">
    <source>
        <dbReference type="SAM" id="MobiDB-lite"/>
    </source>
</evidence>
<gene>
    <name evidence="2" type="ORF">Agub_g9764</name>
</gene>
<reference evidence="2 3" key="1">
    <citation type="journal article" date="2021" name="Sci. Rep.">
        <title>Genome sequencing of the multicellular alga Astrephomene provides insights into convergent evolution of germ-soma differentiation.</title>
        <authorList>
            <person name="Yamashita S."/>
            <person name="Yamamoto K."/>
            <person name="Matsuzaki R."/>
            <person name="Suzuki S."/>
            <person name="Yamaguchi H."/>
            <person name="Hirooka S."/>
            <person name="Minakuchi Y."/>
            <person name="Miyagishima S."/>
            <person name="Kawachi M."/>
            <person name="Toyoda A."/>
            <person name="Nozaki H."/>
        </authorList>
    </citation>
    <scope>NUCLEOTIDE SEQUENCE [LARGE SCALE GENOMIC DNA]</scope>
    <source>
        <strain evidence="2 3">NIES-4017</strain>
    </source>
</reference>
<dbReference type="Proteomes" id="UP001054857">
    <property type="component" value="Unassembled WGS sequence"/>
</dbReference>
<protein>
    <submittedName>
        <fullName evidence="2">Uncharacterized protein</fullName>
    </submittedName>
</protein>
<sequence>MARRKKTACGGRHGRSGGTAAAAGQEEQGNSGTSDAFTAIVRESAQQLPRAVERLLEGPATLKEATYLDISKHINVLIDYSLEDIDDGGTARSVTLLRDGSLQLALLQLTAVTSRFSLEEASGLPRDTSQGDKTFVELTSSLVAFLLGQATSSAVEFALKLLRMHTLQAFSRQLAATAELLLGSTTSSVGQLSMALSFAENALMIIQSLIYALEEQGELGPSSDQTSLHQHAPNMQFRNELASNLVDSSVLDHISRVLLLVQLNHGMSDGSNDELDGALRMPTTLLNRVLLRIYYSTPQFQAALSGRCVQQAAIVLGLSALCAADDGPSYGLPSELMRGVPLLLAPGEGDSCCSCCGVVINECSSRPSYLNDDVFFGVLAALDAESAPTWISRRAALTLLLRIGRLVVASGQLHATGVSGGATGDSGHGGSSSSGGRTDGGSSSSTASGSEGSRVRRLVLRQGDLAGLALLVLDRAEKLRALHPQPEGSASWAAEAGEWWRLLVEVIRYTVQGAEQSQQSALGAMLMRSLAGASVAFFNGTTPLPPSLPPPPPELAAALSAGVLPCLERLLRRTGRDLLSPEASVLYDMDSSAYSRTVTSLFAYGDLRQATALITTLAKILRLDPRVVIESGSSMHRAADALAGSRV</sequence>
<feature type="region of interest" description="Disordered" evidence="1">
    <location>
        <begin position="1"/>
        <end position="33"/>
    </location>
</feature>
<dbReference type="AlphaFoldDB" id="A0AAD3HPJ6"/>
<evidence type="ECO:0000313" key="3">
    <source>
        <dbReference type="Proteomes" id="UP001054857"/>
    </source>
</evidence>
<comment type="caution">
    <text evidence="2">The sequence shown here is derived from an EMBL/GenBank/DDBJ whole genome shotgun (WGS) entry which is preliminary data.</text>
</comment>